<organism evidence="1 2">
    <name type="scientific">Sphaerodactylus townsendi</name>
    <dbReference type="NCBI Taxonomy" id="933632"/>
    <lineage>
        <taxon>Eukaryota</taxon>
        <taxon>Metazoa</taxon>
        <taxon>Chordata</taxon>
        <taxon>Craniata</taxon>
        <taxon>Vertebrata</taxon>
        <taxon>Euteleostomi</taxon>
        <taxon>Lepidosauria</taxon>
        <taxon>Squamata</taxon>
        <taxon>Bifurcata</taxon>
        <taxon>Gekkota</taxon>
        <taxon>Sphaerodactylidae</taxon>
        <taxon>Sphaerodactylus</taxon>
    </lineage>
</organism>
<protein>
    <submittedName>
        <fullName evidence="1">E3 ubiquitin-protein ligase ubr3</fullName>
    </submittedName>
</protein>
<name>A0ACB8G0Z5_9SAUR</name>
<accession>A0ACB8G0Z5</accession>
<comment type="caution">
    <text evidence="1">The sequence shown here is derived from an EMBL/GenBank/DDBJ whole genome shotgun (WGS) entry which is preliminary data.</text>
</comment>
<keyword evidence="2" id="KW-1185">Reference proteome</keyword>
<reference evidence="1" key="1">
    <citation type="submission" date="2021-08" db="EMBL/GenBank/DDBJ databases">
        <title>The first chromosome-level gecko genome reveals the dynamic sex chromosomes of Neotropical dwarf geckos (Sphaerodactylidae: Sphaerodactylus).</title>
        <authorList>
            <person name="Pinto B.J."/>
            <person name="Keating S.E."/>
            <person name="Gamble T."/>
        </authorList>
    </citation>
    <scope>NUCLEOTIDE SEQUENCE</scope>
    <source>
        <strain evidence="1">TG3544</strain>
    </source>
</reference>
<dbReference type="EMBL" id="CM037615">
    <property type="protein sequence ID" value="KAH8013162.1"/>
    <property type="molecule type" value="Genomic_DNA"/>
</dbReference>
<proteinExistence type="predicted"/>
<evidence type="ECO:0000313" key="1">
    <source>
        <dbReference type="EMBL" id="KAH8013162.1"/>
    </source>
</evidence>
<evidence type="ECO:0000313" key="2">
    <source>
        <dbReference type="Proteomes" id="UP000827872"/>
    </source>
</evidence>
<sequence>MSNRIVHISVQLFSNEELARQVTEECQLLDIMVTVLLYMMESCLIKSELQGMNLNKRELNEHVEFESQTYYAAFAAELEACAQPMWGLLSHCKVRETQEYTQNVVKYCLEALQDWFDAINFVDEPTPNQVTFHLPLHRYYAMFLSKASLSEIHSNMWVRNGLQIKGQAMTYVQSHFCNSMIDPDIYLLQVCASRLDPDYFISSVFERFKVVDLLTMASQHQNTVLDAEHERSMLEGALTFLVILLSLRLHLGMTDDEILRAEMVAQLCMNDRTHSSLLDLISFDSPKLFWYKMY</sequence>
<dbReference type="Proteomes" id="UP000827872">
    <property type="component" value="Linkage Group LG02"/>
</dbReference>
<gene>
    <name evidence="1" type="primary">UBR3_4</name>
    <name evidence="1" type="ORF">K3G42_012454</name>
</gene>